<feature type="binding site" evidence="11">
    <location>
        <position position="643"/>
    </location>
    <ligand>
        <name>Zn(2+)</name>
        <dbReference type="ChEBI" id="CHEBI:29105"/>
        <note>catalytic</note>
    </ligand>
</feature>
<feature type="binding site" evidence="11">
    <location>
        <position position="116"/>
    </location>
    <ligand>
        <name>5-methyltetrahydropteroyltri-L-glutamate</name>
        <dbReference type="ChEBI" id="CHEBI:58207"/>
    </ligand>
</feature>
<feature type="binding site" evidence="11">
    <location>
        <position position="645"/>
    </location>
    <ligand>
        <name>Zn(2+)</name>
        <dbReference type="ChEBI" id="CHEBI:29105"/>
        <note>catalytic</note>
    </ligand>
</feature>
<evidence type="ECO:0000256" key="3">
    <source>
        <dbReference type="ARBA" id="ARBA00009553"/>
    </source>
</evidence>
<feature type="binding site" evidence="11 12">
    <location>
        <position position="563"/>
    </location>
    <ligand>
        <name>5-methyltetrahydropteroyltri-L-glutamate</name>
        <dbReference type="ChEBI" id="CHEBI:58207"/>
    </ligand>
</feature>
<comment type="pathway">
    <text evidence="2 11">Amino-acid biosynthesis; L-methionine biosynthesis via de novo pathway; L-methionine from L-homocysteine (MetE route): step 1/1.</text>
</comment>
<evidence type="ECO:0000259" key="15">
    <source>
        <dbReference type="Pfam" id="PF01717"/>
    </source>
</evidence>
<dbReference type="GO" id="GO:0032259">
    <property type="term" value="P:methylation"/>
    <property type="evidence" value="ECO:0007669"/>
    <property type="project" value="UniProtKB-KW"/>
</dbReference>
<dbReference type="CDD" id="cd03311">
    <property type="entry name" value="CIMS_C_terminal_like"/>
    <property type="match status" value="1"/>
</dbReference>
<dbReference type="PANTHER" id="PTHR30519">
    <property type="entry name" value="5-METHYLTETRAHYDROPTEROYLTRIGLUTAMATE--HOMOCYSTEINE METHYLTRANSFERASE"/>
    <property type="match status" value="1"/>
</dbReference>
<evidence type="ECO:0000259" key="16">
    <source>
        <dbReference type="Pfam" id="PF08267"/>
    </source>
</evidence>
<comment type="function">
    <text evidence="1 11">Catalyzes the transfer of a methyl group from 5-methyltetrahydrofolate to homocysteine resulting in methionine formation.</text>
</comment>
<feature type="binding site" evidence="11 12">
    <location>
        <position position="486"/>
    </location>
    <ligand>
        <name>L-methionine</name>
        <dbReference type="ChEBI" id="CHEBI:57844"/>
    </ligand>
</feature>
<organism evidence="17 18">
    <name type="scientific">Pseudoalteromonas xiamenensis</name>
    <dbReference type="NCBI Taxonomy" id="882626"/>
    <lineage>
        <taxon>Bacteria</taxon>
        <taxon>Pseudomonadati</taxon>
        <taxon>Pseudomonadota</taxon>
        <taxon>Gammaproteobacteria</taxon>
        <taxon>Alteromonadales</taxon>
        <taxon>Pseudoalteromonadaceae</taxon>
        <taxon>Pseudoalteromonas</taxon>
    </lineage>
</organism>
<evidence type="ECO:0000256" key="11">
    <source>
        <dbReference type="HAMAP-Rule" id="MF_00172"/>
    </source>
</evidence>
<dbReference type="GO" id="GO:0008270">
    <property type="term" value="F:zinc ion binding"/>
    <property type="evidence" value="ECO:0007669"/>
    <property type="project" value="InterPro"/>
</dbReference>
<dbReference type="Pfam" id="PF08267">
    <property type="entry name" value="Meth_synt_1"/>
    <property type="match status" value="1"/>
</dbReference>
<dbReference type="InterPro" id="IPR038071">
    <property type="entry name" value="UROD/MetE-like_sf"/>
</dbReference>
<dbReference type="Proteomes" id="UP000664904">
    <property type="component" value="Chromosome"/>
</dbReference>
<reference evidence="17" key="1">
    <citation type="submission" date="2021-03" db="EMBL/GenBank/DDBJ databases">
        <title>Complete Genome of Pseudoalteromonas xiamenensis STKMTI.2, a new potential marine bacterium producing anti-Vibrio compounds.</title>
        <authorList>
            <person name="Handayani D.P."/>
            <person name="Isnansetyo A."/>
            <person name="Istiqomah I."/>
            <person name="Jumina J."/>
        </authorList>
    </citation>
    <scope>NUCLEOTIDE SEQUENCE</scope>
    <source>
        <strain evidence="17">STKMTI.2</strain>
    </source>
</reference>
<evidence type="ECO:0000256" key="13">
    <source>
        <dbReference type="PIRSR" id="PIRSR000382-2"/>
    </source>
</evidence>
<feature type="domain" description="Cobalamin-independent methionine synthase MetE N-terminal" evidence="16">
    <location>
        <begin position="5"/>
        <end position="314"/>
    </location>
</feature>
<feature type="binding site" evidence="13">
    <location>
        <position position="728"/>
    </location>
    <ligand>
        <name>Zn(2+)</name>
        <dbReference type="ChEBI" id="CHEBI:29105"/>
        <label>1</label>
        <note>catalytic</note>
    </ligand>
</feature>
<feature type="binding site" evidence="11 12">
    <location>
        <position position="601"/>
    </location>
    <ligand>
        <name>L-methionine</name>
        <dbReference type="ChEBI" id="CHEBI:57844"/>
    </ligand>
</feature>
<evidence type="ECO:0000313" key="17">
    <source>
        <dbReference type="EMBL" id="QTH71365.1"/>
    </source>
</evidence>
<keyword evidence="18" id="KW-1185">Reference proteome</keyword>
<feature type="binding site" evidence="11 12">
    <location>
        <begin position="517"/>
        <end position="518"/>
    </location>
    <ligand>
        <name>5-methyltetrahydropteroyltri-L-glutamate</name>
        <dbReference type="ChEBI" id="CHEBI:58207"/>
    </ligand>
</feature>
<dbReference type="HAMAP" id="MF_00172">
    <property type="entry name" value="Meth_synth"/>
    <property type="match status" value="1"/>
</dbReference>
<keyword evidence="10 11" id="KW-0486">Methionine biosynthesis</keyword>
<accession>A0A975HMQ8</accession>
<feature type="binding site" evidence="13">
    <location>
        <position position="643"/>
    </location>
    <ligand>
        <name>Zn(2+)</name>
        <dbReference type="ChEBI" id="CHEBI:29105"/>
        <label>1</label>
        <note>catalytic</note>
    </ligand>
</feature>
<feature type="binding site" evidence="11">
    <location>
        <position position="728"/>
    </location>
    <ligand>
        <name>Zn(2+)</name>
        <dbReference type="ChEBI" id="CHEBI:29105"/>
        <note>catalytic</note>
    </ligand>
</feature>
<keyword evidence="4 11" id="KW-0489">Methyltransferase</keyword>
<protein>
    <recommendedName>
        <fullName evidence="11">5-methyltetrahydropteroyltriglutamate--homocysteine methyltransferase</fullName>
        <ecNumber evidence="11">2.1.1.14</ecNumber>
    </recommendedName>
    <alternativeName>
        <fullName evidence="11">Cobalamin-independent methionine synthase</fullName>
    </alternativeName>
    <alternativeName>
        <fullName evidence="11">Methionine synthase, vitamin-B12 independent isozyme</fullName>
    </alternativeName>
</protein>
<dbReference type="EMBL" id="CP072133">
    <property type="protein sequence ID" value="QTH71365.1"/>
    <property type="molecule type" value="Genomic_DNA"/>
</dbReference>
<feature type="binding site" evidence="11">
    <location>
        <position position="667"/>
    </location>
    <ligand>
        <name>Zn(2+)</name>
        <dbReference type="ChEBI" id="CHEBI:29105"/>
        <note>catalytic</note>
    </ligand>
</feature>
<dbReference type="GO" id="GO:0003871">
    <property type="term" value="F:5-methyltetrahydropteroyltriglutamate-homocysteine S-methyltransferase activity"/>
    <property type="evidence" value="ECO:0007669"/>
    <property type="project" value="UniProtKB-UniRule"/>
</dbReference>
<proteinExistence type="inferred from homology"/>
<sequence>MALIHNLGFPRIGKRRELKFAIEAYWEGKLSQQALLAKGYEIRKENWALQAHSGIELLPVGDFAWYDHVLNTALMLDVIPKRHRQETKDVDIDTLFRIGRGRAPSGCACTASEMTKWFNTNYHYIVPELEEHQRFSNAWTELFEHVREAQAQGYQVKPVLLGPVTFLYLAKCANTEFDKLKHLDAILVTYQSVLSKLTEQGVEWVQIDEPILALELSEEYRQALKNSFNALSEVNIKLLLATYFDSVSAYFEDIRSYPVQGVHFDLVNSDVDANELHALIREDQVLSLGVINGRNVWRADLEEVYEQVAEVARKRGDNLWIAPSCSLLHSPVDLDQEETLSEDIKSWLAFAKQKGQELALLKEALLSEDKTALKAYSSPVKARATSNAVNNVDVQARVAALTVDDGRRLSPFEQRIVKQKMHLRLPLLPTTTIGSFPQTLAIRQARRDLKAGRLDESEYRIQMEAEIRYVVEEQEALDIDVLVHGEAERNDMVEYFGEQLDGFAFTQFGWVQSYGSRCVKPPIIWGDVSRPNPMTIGWTTYAQSLTAKKMKGMLTGPVTILFWSFVRDDLDKATIAKQIGLAIRDEVLDLEKAGIDIIQIDEPAFREGMPLKRKQWSHYLDWAAYAFRVSASGVKDQTQIHTHMCYAEFNDIIEAIADMDADVITIETSRSNMELLSAFESFDYPNDIGPGVYDIHSPNIPEVEWIKSLMNKAAQKIPVERLWVNPDCGLKTRAWHETREALRNMVSAAEGIARGASVLSLVSKAQKGIV</sequence>
<feature type="binding site" evidence="11">
    <location>
        <position position="486"/>
    </location>
    <ligand>
        <name>L-homocysteine</name>
        <dbReference type="ChEBI" id="CHEBI:58199"/>
    </ligand>
</feature>
<evidence type="ECO:0000256" key="7">
    <source>
        <dbReference type="ARBA" id="ARBA00022723"/>
    </source>
</evidence>
<keyword evidence="5 11" id="KW-0028">Amino-acid biosynthesis</keyword>
<dbReference type="SUPFAM" id="SSF51726">
    <property type="entry name" value="UROD/MetE-like"/>
    <property type="match status" value="2"/>
</dbReference>
<name>A0A975HMQ8_9GAMM</name>
<dbReference type="CDD" id="cd03312">
    <property type="entry name" value="CIMS_N_terminal_like"/>
    <property type="match status" value="1"/>
</dbReference>
<dbReference type="AlphaFoldDB" id="A0A975HMQ8"/>
<keyword evidence="8 11" id="KW-0677">Repeat</keyword>
<evidence type="ECO:0000256" key="4">
    <source>
        <dbReference type="ARBA" id="ARBA00022603"/>
    </source>
</evidence>
<comment type="cofactor">
    <cofactor evidence="13">
        <name>Zn(2+)</name>
        <dbReference type="ChEBI" id="CHEBI:29105"/>
    </cofactor>
    <text evidence="13">Binds 2 Zn(2+) ions per subunit.</text>
</comment>
<evidence type="ECO:0000313" key="18">
    <source>
        <dbReference type="Proteomes" id="UP000664904"/>
    </source>
</evidence>
<evidence type="ECO:0000256" key="6">
    <source>
        <dbReference type="ARBA" id="ARBA00022679"/>
    </source>
</evidence>
<dbReference type="PIRSF" id="PIRSF000382">
    <property type="entry name" value="MeTrfase_B12_ind"/>
    <property type="match status" value="1"/>
</dbReference>
<feature type="binding site" evidence="13">
    <location>
        <position position="667"/>
    </location>
    <ligand>
        <name>Zn(2+)</name>
        <dbReference type="ChEBI" id="CHEBI:29105"/>
        <label>1</label>
        <note>catalytic</note>
    </ligand>
</feature>
<dbReference type="FunFam" id="3.20.20.210:FF:000002">
    <property type="entry name" value="5-methyltetrahydropteroyltriglutamate--homocysteine methyltransferase"/>
    <property type="match status" value="1"/>
</dbReference>
<comment type="catalytic activity">
    <reaction evidence="11">
        <text>5-methyltetrahydropteroyltri-L-glutamate + L-homocysteine = tetrahydropteroyltri-L-glutamate + L-methionine</text>
        <dbReference type="Rhea" id="RHEA:21196"/>
        <dbReference type="ChEBI" id="CHEBI:57844"/>
        <dbReference type="ChEBI" id="CHEBI:58140"/>
        <dbReference type="ChEBI" id="CHEBI:58199"/>
        <dbReference type="ChEBI" id="CHEBI:58207"/>
        <dbReference type="EC" id="2.1.1.14"/>
    </reaction>
</comment>
<dbReference type="InterPro" id="IPR006276">
    <property type="entry name" value="Cobalamin-indep_Met_synthase"/>
</dbReference>
<feature type="active site" description="Proton donor" evidence="11 14">
    <location>
        <position position="696"/>
    </location>
</feature>
<feature type="binding site" evidence="11">
    <location>
        <position position="607"/>
    </location>
    <ligand>
        <name>5-methyltetrahydropteroyltri-L-glutamate</name>
        <dbReference type="ChEBI" id="CHEBI:58207"/>
    </ligand>
</feature>
<evidence type="ECO:0000256" key="8">
    <source>
        <dbReference type="ARBA" id="ARBA00022737"/>
    </source>
</evidence>
<evidence type="ECO:0000256" key="12">
    <source>
        <dbReference type="PIRSR" id="PIRSR000382-1"/>
    </source>
</evidence>
<evidence type="ECO:0000256" key="1">
    <source>
        <dbReference type="ARBA" id="ARBA00002777"/>
    </source>
</evidence>
<comment type="similarity">
    <text evidence="3 11">Belongs to the vitamin-B12 independent methionine synthase family.</text>
</comment>
<keyword evidence="6 11" id="KW-0808">Transferase</keyword>
<dbReference type="NCBIfam" id="NF003556">
    <property type="entry name" value="PRK05222.1"/>
    <property type="match status" value="1"/>
</dbReference>
<feature type="binding site" evidence="11 12">
    <location>
        <begin position="433"/>
        <end position="435"/>
    </location>
    <ligand>
        <name>L-homocysteine</name>
        <dbReference type="ChEBI" id="CHEBI:58199"/>
    </ligand>
</feature>
<feature type="binding site" evidence="13">
    <location>
        <position position="658"/>
    </location>
    <ligand>
        <name>Zn(2+)</name>
        <dbReference type="ChEBI" id="CHEBI:29105"/>
        <label>2</label>
    </ligand>
</feature>
<evidence type="ECO:0000256" key="2">
    <source>
        <dbReference type="ARBA" id="ARBA00004681"/>
    </source>
</evidence>
<feature type="binding site" evidence="13">
    <location>
        <position position="645"/>
    </location>
    <ligand>
        <name>Zn(2+)</name>
        <dbReference type="ChEBI" id="CHEBI:29105"/>
        <label>1</label>
        <note>catalytic</note>
    </ligand>
</feature>
<feature type="binding site" evidence="11 12">
    <location>
        <begin position="433"/>
        <end position="435"/>
    </location>
    <ligand>
        <name>L-methionine</name>
        <dbReference type="ChEBI" id="CHEBI:57844"/>
    </ligand>
</feature>
<dbReference type="KEGG" id="pxi:J5O05_16535"/>
<dbReference type="GO" id="GO:0071265">
    <property type="term" value="P:L-methionine biosynthetic process"/>
    <property type="evidence" value="ECO:0007669"/>
    <property type="project" value="UniProtKB-ARBA"/>
</dbReference>
<feature type="domain" description="Cobalamin-independent methionine synthase MetE C-terminal/archaeal" evidence="15">
    <location>
        <begin position="428"/>
        <end position="750"/>
    </location>
</feature>
<feature type="binding site" evidence="11 12">
    <location>
        <position position="601"/>
    </location>
    <ligand>
        <name>L-homocysteine</name>
        <dbReference type="ChEBI" id="CHEBI:58199"/>
    </ligand>
</feature>
<feature type="binding site" evidence="11">
    <location>
        <begin position="16"/>
        <end position="19"/>
    </location>
    <ligand>
        <name>5-methyltetrahydropteroyltri-L-glutamate</name>
        <dbReference type="ChEBI" id="CHEBI:58207"/>
    </ligand>
</feature>
<evidence type="ECO:0000256" key="14">
    <source>
        <dbReference type="PIRSR" id="PIRSR000382-3"/>
    </source>
</evidence>
<evidence type="ECO:0000256" key="5">
    <source>
        <dbReference type="ARBA" id="ARBA00022605"/>
    </source>
</evidence>
<feature type="binding site" evidence="12">
    <location>
        <position position="19"/>
    </location>
    <ligand>
        <name>5-methyltetrahydropteroyltri-L-glutamate</name>
        <dbReference type="ChEBI" id="CHEBI:58207"/>
    </ligand>
</feature>
<dbReference type="InterPro" id="IPR002629">
    <property type="entry name" value="Met_Synth_C/arc"/>
</dbReference>
<keyword evidence="9 11" id="KW-0862">Zinc</keyword>
<evidence type="ECO:0000256" key="10">
    <source>
        <dbReference type="ARBA" id="ARBA00023167"/>
    </source>
</evidence>
<keyword evidence="7 11" id="KW-0479">Metal-binding</keyword>
<dbReference type="NCBIfam" id="TIGR01371">
    <property type="entry name" value="met_syn_B12ind"/>
    <property type="match status" value="1"/>
</dbReference>
<dbReference type="RefSeq" id="WP_208843006.1">
    <property type="nucleotide sequence ID" value="NZ_CP072133.1"/>
</dbReference>
<evidence type="ECO:0000256" key="9">
    <source>
        <dbReference type="ARBA" id="ARBA00022833"/>
    </source>
</evidence>
<comment type="cofactor">
    <cofactor evidence="11">
        <name>Zn(2+)</name>
        <dbReference type="ChEBI" id="CHEBI:29105"/>
    </cofactor>
    <text evidence="11">Binds 1 zinc ion per subunit.</text>
</comment>
<dbReference type="FunFam" id="3.20.20.210:FF:000003">
    <property type="entry name" value="5-methyltetrahydropteroyltriglutamate--homocysteine methyltransferase"/>
    <property type="match status" value="1"/>
</dbReference>
<dbReference type="EC" id="2.1.1.14" evidence="11"/>
<dbReference type="Gene3D" id="3.20.20.210">
    <property type="match status" value="2"/>
</dbReference>
<gene>
    <name evidence="11 17" type="primary">metE</name>
    <name evidence="17" type="ORF">J5O05_16535</name>
</gene>
<dbReference type="Pfam" id="PF01717">
    <property type="entry name" value="Meth_synt_2"/>
    <property type="match status" value="1"/>
</dbReference>
<dbReference type="InterPro" id="IPR013215">
    <property type="entry name" value="Cbl-indep_Met_Synth_N"/>
</dbReference>
<feature type="binding site" evidence="12">
    <location>
        <position position="121"/>
    </location>
    <ligand>
        <name>5-methyltetrahydropteroyltri-L-glutamate</name>
        <dbReference type="ChEBI" id="CHEBI:58207"/>
    </ligand>
</feature>